<keyword evidence="2" id="KW-1185">Reference proteome</keyword>
<dbReference type="Proteomes" id="UP001059123">
    <property type="component" value="Segment"/>
</dbReference>
<evidence type="ECO:0000313" key="1">
    <source>
        <dbReference type="EMBL" id="UVD41765.1"/>
    </source>
</evidence>
<sequence>MKLVSVEVIFKRTLADVVRNLFVSKAKRFPRVATFKGTTSCAIEDGFLSVSWGNTYYTYPLHKVARIKSVYSD</sequence>
<name>A0A976SVA5_9CAUD</name>
<protein>
    <submittedName>
        <fullName evidence="1">Uncharacterized protein</fullName>
    </submittedName>
</protein>
<evidence type="ECO:0000313" key="2">
    <source>
        <dbReference type="Proteomes" id="UP001059123"/>
    </source>
</evidence>
<reference evidence="1" key="1">
    <citation type="submission" date="2022-07" db="EMBL/GenBank/DDBJ databases">
        <title>Isolation and characterisation of Klebsiella pneumoniae phages.</title>
        <authorList>
            <person name="Kabwe M."/>
            <person name="Ku H."/>
            <person name="Tucci J."/>
        </authorList>
    </citation>
    <scope>NUCLEOTIDE SEQUENCE</scope>
</reference>
<proteinExistence type="predicted"/>
<dbReference type="EMBL" id="OP079918">
    <property type="protein sequence ID" value="UVD41765.1"/>
    <property type="molecule type" value="Genomic_DNA"/>
</dbReference>
<gene>
    <name evidence="1" type="ORF">KPN7_31</name>
</gene>
<organism evidence="1 2">
    <name type="scientific">Klebsiella phage KPN7</name>
    <dbReference type="NCBI Taxonomy" id="2972462"/>
    <lineage>
        <taxon>Viruses</taxon>
        <taxon>Duplodnaviria</taxon>
        <taxon>Heunggongvirae</taxon>
        <taxon>Uroviricota</taxon>
        <taxon>Caudoviricetes</taxon>
        <taxon>Autographivirales</taxon>
        <taxon>Autosignataviridae</taxon>
        <taxon>Molineuxvirinae</taxon>
        <taxon>Gansuvirus</taxon>
        <taxon>Gansuvirus KPN7</taxon>
    </lineage>
</organism>
<accession>A0A976SVA5</accession>